<protein>
    <recommendedName>
        <fullName evidence="2">Glycosyltransferase 2-like domain-containing protein</fullName>
    </recommendedName>
</protein>
<name>A0ABQ4MGD3_9BACL</name>
<dbReference type="InterPro" id="IPR011990">
    <property type="entry name" value="TPR-like_helical_dom_sf"/>
</dbReference>
<evidence type="ECO:0000256" key="1">
    <source>
        <dbReference type="SAM" id="Coils"/>
    </source>
</evidence>
<dbReference type="InterPro" id="IPR019734">
    <property type="entry name" value="TPR_rpt"/>
</dbReference>
<comment type="caution">
    <text evidence="3">The sequence shown here is derived from an EMBL/GenBank/DDBJ whole genome shotgun (WGS) entry which is preliminary data.</text>
</comment>
<dbReference type="RefSeq" id="WP_244861642.1">
    <property type="nucleotide sequence ID" value="NZ_BOSL01000015.1"/>
</dbReference>
<dbReference type="Proteomes" id="UP000679992">
    <property type="component" value="Unassembled WGS sequence"/>
</dbReference>
<proteinExistence type="predicted"/>
<feature type="coiled-coil region" evidence="1">
    <location>
        <begin position="180"/>
        <end position="207"/>
    </location>
</feature>
<evidence type="ECO:0000259" key="2">
    <source>
        <dbReference type="Pfam" id="PF00535"/>
    </source>
</evidence>
<dbReference type="SUPFAM" id="SSF53448">
    <property type="entry name" value="Nucleotide-diphospho-sugar transferases"/>
    <property type="match status" value="1"/>
</dbReference>
<keyword evidence="4" id="KW-1185">Reference proteome</keyword>
<organism evidence="3 4">
    <name type="scientific">Paenibacillus vini</name>
    <dbReference type="NCBI Taxonomy" id="1476024"/>
    <lineage>
        <taxon>Bacteria</taxon>
        <taxon>Bacillati</taxon>
        <taxon>Bacillota</taxon>
        <taxon>Bacilli</taxon>
        <taxon>Bacillales</taxon>
        <taxon>Paenibacillaceae</taxon>
        <taxon>Paenibacillus</taxon>
    </lineage>
</organism>
<feature type="domain" description="Glycosyltransferase 2-like" evidence="2">
    <location>
        <begin position="8"/>
        <end position="153"/>
    </location>
</feature>
<evidence type="ECO:0000313" key="3">
    <source>
        <dbReference type="EMBL" id="GIP55056.1"/>
    </source>
</evidence>
<dbReference type="SUPFAM" id="SSF48452">
    <property type="entry name" value="TPR-like"/>
    <property type="match status" value="1"/>
</dbReference>
<dbReference type="PANTHER" id="PTHR43630">
    <property type="entry name" value="POLY-BETA-1,6-N-ACETYL-D-GLUCOSAMINE SYNTHASE"/>
    <property type="match status" value="1"/>
</dbReference>
<dbReference type="PANTHER" id="PTHR43630:SF2">
    <property type="entry name" value="GLYCOSYLTRANSFERASE"/>
    <property type="match status" value="1"/>
</dbReference>
<dbReference type="Pfam" id="PF00515">
    <property type="entry name" value="TPR_1"/>
    <property type="match status" value="1"/>
</dbReference>
<dbReference type="Pfam" id="PF00535">
    <property type="entry name" value="Glycos_transf_2"/>
    <property type="match status" value="1"/>
</dbReference>
<keyword evidence="1" id="KW-0175">Coiled coil</keyword>
<reference evidence="3 4" key="1">
    <citation type="submission" date="2021-03" db="EMBL/GenBank/DDBJ databases">
        <title>Antimicrobial resistance genes in bacteria isolated from Japanese honey, and their potential for conferring macrolide and lincosamide resistance in the American foulbrood pathogen Paenibacillus larvae.</title>
        <authorList>
            <person name="Okamoto M."/>
            <person name="Kumagai M."/>
            <person name="Kanamori H."/>
            <person name="Takamatsu D."/>
        </authorList>
    </citation>
    <scope>NUCLEOTIDE SEQUENCE [LARGE SCALE GENOMIC DNA]</scope>
    <source>
        <strain evidence="3 4">J42TS3</strain>
    </source>
</reference>
<dbReference type="SMART" id="SM00028">
    <property type="entry name" value="TPR"/>
    <property type="match status" value="3"/>
</dbReference>
<dbReference type="EMBL" id="BOSL01000015">
    <property type="protein sequence ID" value="GIP55056.1"/>
    <property type="molecule type" value="Genomic_DNA"/>
</dbReference>
<accession>A0ABQ4MGD3</accession>
<dbReference type="InterPro" id="IPR029044">
    <property type="entry name" value="Nucleotide-diphossugar_trans"/>
</dbReference>
<dbReference type="InterPro" id="IPR001173">
    <property type="entry name" value="Glyco_trans_2-like"/>
</dbReference>
<dbReference type="CDD" id="cd02511">
    <property type="entry name" value="Beta4Glucosyltransferase"/>
    <property type="match status" value="1"/>
</dbReference>
<evidence type="ECO:0000313" key="4">
    <source>
        <dbReference type="Proteomes" id="UP000679992"/>
    </source>
</evidence>
<sequence length="375" mass="44002">MIELSRLSLCMIVKNEEDCIGRCLDSVKDVVDEIIIVDTGSTDRTIEICNSYGADVLQFSWNENFSDARNYGIERATGDWILWLDADEEVDKAERYKLRDSLYQDDYDLLFIHLVNYYGNEVDPDKVINVEHSRLFRREKGFRFVNKIHETINANEILKTKEELERIGRIPLKVYHYGYLNRAVDEKKKYERNITMLKKELDEDNHSPWIHYHIGSEYYRINEFEIAFEHVNKSIVEFILAGYTPPSMLYKLKYSILISLGSFEGAWPGIEKAVALYPDYVDLQFYKGVILYYKDMVQEALKVFDHCIELGEENLKYLILRGLGSFQAWYYKGLCLEKMGEIEEAIHAYQESLSQCDTLDAAREALNKLLDKEVR</sequence>
<gene>
    <name evidence="3" type="ORF">J42TS3_40910</name>
</gene>
<dbReference type="Gene3D" id="1.25.40.10">
    <property type="entry name" value="Tetratricopeptide repeat domain"/>
    <property type="match status" value="1"/>
</dbReference>
<dbReference type="Gene3D" id="3.90.550.10">
    <property type="entry name" value="Spore Coat Polysaccharide Biosynthesis Protein SpsA, Chain A"/>
    <property type="match status" value="1"/>
</dbReference>